<evidence type="ECO:0000313" key="6">
    <source>
        <dbReference type="EMBL" id="NDJ15762.1"/>
    </source>
</evidence>
<keyword evidence="7" id="KW-1185">Reference proteome</keyword>
<dbReference type="PANTHER" id="PTHR32114:SF2">
    <property type="entry name" value="ABC TRANSPORTER ABCH.3"/>
    <property type="match status" value="1"/>
</dbReference>
<dbReference type="RefSeq" id="WP_162421174.1">
    <property type="nucleotide sequence ID" value="NZ_WVIE01000001.1"/>
</dbReference>
<evidence type="ECO:0000313" key="7">
    <source>
        <dbReference type="Proteomes" id="UP000646053"/>
    </source>
</evidence>
<comment type="caution">
    <text evidence="6">The sequence shown here is derived from an EMBL/GenBank/DDBJ whole genome shotgun (WGS) entry which is preliminary data.</text>
</comment>
<feature type="coiled-coil region" evidence="4">
    <location>
        <begin position="665"/>
        <end position="702"/>
    </location>
</feature>
<evidence type="ECO:0000256" key="1">
    <source>
        <dbReference type="ARBA" id="ARBA00006930"/>
    </source>
</evidence>
<protein>
    <recommendedName>
        <fullName evidence="3">Nuclease SbcCD subunit C</fullName>
    </recommendedName>
</protein>
<feature type="coiled-coil region" evidence="4">
    <location>
        <begin position="216"/>
        <end position="322"/>
    </location>
</feature>
<evidence type="ECO:0000259" key="5">
    <source>
        <dbReference type="Pfam" id="PF13476"/>
    </source>
</evidence>
<name>A0A8J7YW47_9CYAN</name>
<evidence type="ECO:0000256" key="3">
    <source>
        <dbReference type="ARBA" id="ARBA00013368"/>
    </source>
</evidence>
<dbReference type="SUPFAM" id="SSF52540">
    <property type="entry name" value="P-loop containing nucleoside triphosphate hydrolases"/>
    <property type="match status" value="2"/>
</dbReference>
<accession>A0A8J7YW47</accession>
<feature type="domain" description="Rad50/SbcC-type AAA" evidence="5">
    <location>
        <begin position="5"/>
        <end position="274"/>
    </location>
</feature>
<dbReference type="InterPro" id="IPR038729">
    <property type="entry name" value="Rad50/SbcC_AAA"/>
</dbReference>
<dbReference type="AlphaFoldDB" id="A0A8J7YW47"/>
<proteinExistence type="inferred from homology"/>
<dbReference type="Proteomes" id="UP000646053">
    <property type="component" value="Unassembled WGS sequence"/>
</dbReference>
<gene>
    <name evidence="6" type="ORF">GS601_00410</name>
</gene>
<dbReference type="EMBL" id="WVIE01000001">
    <property type="protein sequence ID" value="NDJ15762.1"/>
    <property type="molecule type" value="Genomic_DNA"/>
</dbReference>
<comment type="similarity">
    <text evidence="1">Belongs to the SMC family. SbcC subfamily.</text>
</comment>
<evidence type="ECO:0000256" key="4">
    <source>
        <dbReference type="SAM" id="Coils"/>
    </source>
</evidence>
<organism evidence="6 7">
    <name type="scientific">Myxacorys almedinensis A</name>
    <dbReference type="NCBI Taxonomy" id="2690445"/>
    <lineage>
        <taxon>Bacteria</taxon>
        <taxon>Bacillati</taxon>
        <taxon>Cyanobacteriota</taxon>
        <taxon>Cyanophyceae</taxon>
        <taxon>Leptolyngbyales</taxon>
        <taxon>Leptolyngbyaceae</taxon>
        <taxon>Myxacorys</taxon>
        <taxon>Myxacorys almedinensis</taxon>
    </lineage>
</organism>
<sequence length="919" mass="106174">MEILSVSLKNFKSHSDRSFVFQPGTNAICGENGAGKTSILEAIAWVLFDYKGDYKVEDLVRNGANSAQARVCFVSSRDQRTYEVQRCTRAGYTLFDPQLGERLGYSRIKEEVLPWLRENLGVPVGTDLAKLFSNTIGVPQGTFTVDFLQTAEKRKPIFDAILKVEEYRQVNQQMLSLEKYAKAETERLDREIKLYDESLQEWEPLSQQRHAIAREISQIEIDLTHWRQRLDQLQNEQEGYSAIAAQVQQLTSQLENLSTRIQSGSLNLERLNADLAIAEKAVEICTTHRENYHTVLQAEAMLKQLERDRATQQDLLQKRQALMETSGAYQTQLATVQQQIERRSQVETELKRLEPLIGQQTDLETQQQNINQQLQDCQSWRQTIARDERRLTQLETHQKQLSNEIERLEALGAIVHQIPYLEQQLQRYQQQLSRIEAATQFESDLRQIITQAQTRESIHNRHIKNATATLKELQQATPLWSTQIEEVLVALGNGSTSQEQLMADLQSILDDLSEQILAERLKQLQQETQAQLDTARSQQAQYFTLEVKFDDEEKLATEVEEVRSQLAQAQTQLASEPDLKQQLAYLTGQLQTLENPRERTRILQRDLNQQANLESQQQKLETLTANIGGAIADLDAQLQAFAHLSAQLYQQQELRERHRKDYQIYLEHQQSANSYKGRKQQLEEAANDLQLLQQQEAELATQKATLAKTYDPEKVADVQKNYQEAKTQQITLTAMLPEKLKRLEEYDERLSRLQVIQQKRTQAQADQKRKQKTERFIKFARKAYKEAGPRITERYVHNISREADKLFRELMNRPNVALEWTRDYEIVIQEGAHSRRFINLSGGEQMCAALAVRLALLKVLADINIAFFDEPTTNMDRPRRESLADAIANIKTFRQLFVISHDDTFEKVTENIIVVERDA</sequence>
<dbReference type="Gene3D" id="3.40.50.300">
    <property type="entry name" value="P-loop containing nucleotide triphosphate hydrolases"/>
    <property type="match status" value="2"/>
</dbReference>
<feature type="coiled-coil region" evidence="4">
    <location>
        <begin position="518"/>
        <end position="572"/>
    </location>
</feature>
<evidence type="ECO:0000256" key="2">
    <source>
        <dbReference type="ARBA" id="ARBA00011322"/>
    </source>
</evidence>
<comment type="subunit">
    <text evidence="2">Heterodimer of SbcC and SbcD.</text>
</comment>
<dbReference type="Pfam" id="PF13476">
    <property type="entry name" value="AAA_23"/>
    <property type="match status" value="1"/>
</dbReference>
<feature type="coiled-coil region" evidence="4">
    <location>
        <begin position="363"/>
        <end position="438"/>
    </location>
</feature>
<reference evidence="6" key="1">
    <citation type="submission" date="2019-12" db="EMBL/GenBank/DDBJ databases">
        <title>High-Quality draft genome sequences of three cyanobacteria isolated from the limestone walls of the Old Cathedral of Coimbra.</title>
        <authorList>
            <person name="Tiago I."/>
            <person name="Soares F."/>
            <person name="Portugal A."/>
        </authorList>
    </citation>
    <scope>NUCLEOTIDE SEQUENCE</scope>
    <source>
        <strain evidence="6">A</strain>
    </source>
</reference>
<dbReference type="PANTHER" id="PTHR32114">
    <property type="entry name" value="ABC TRANSPORTER ABCH.3"/>
    <property type="match status" value="1"/>
</dbReference>
<dbReference type="InterPro" id="IPR027417">
    <property type="entry name" value="P-loop_NTPase"/>
</dbReference>
<keyword evidence="4" id="KW-0175">Coiled coil</keyword>